<evidence type="ECO:0000313" key="1">
    <source>
        <dbReference type="EMBL" id="KAA8906945.1"/>
    </source>
</evidence>
<sequence>MIIHLDEHYRTQYNNSATFVLASVQAAAAQDREALRAQLLQNLSAEVQRLQEEVATIPSNDEDYPDPRVPHLSATKRTLIPHAPPTDDGKKLDDVSEPMQLPCGDVQWIVDNGTLDRHLLAEANREAFCLQRDGVHYMVPWMSFSEERTPTPCAPQWLDTAHGTMSVLLNPARSETEIRQIRRQNEEMMDGAATRSLCTDIQLKP</sequence>
<name>A0A5J5EXM1_9PEZI</name>
<gene>
    <name evidence="1" type="ORF">FN846DRAFT_889964</name>
</gene>
<keyword evidence="2" id="KW-1185">Reference proteome</keyword>
<proteinExistence type="predicted"/>
<evidence type="ECO:0000313" key="2">
    <source>
        <dbReference type="Proteomes" id="UP000326924"/>
    </source>
</evidence>
<protein>
    <submittedName>
        <fullName evidence="1">Uncharacterized protein</fullName>
    </submittedName>
</protein>
<dbReference type="InParanoid" id="A0A5J5EXM1"/>
<accession>A0A5J5EXM1</accession>
<organism evidence="1 2">
    <name type="scientific">Sphaerosporella brunnea</name>
    <dbReference type="NCBI Taxonomy" id="1250544"/>
    <lineage>
        <taxon>Eukaryota</taxon>
        <taxon>Fungi</taxon>
        <taxon>Dikarya</taxon>
        <taxon>Ascomycota</taxon>
        <taxon>Pezizomycotina</taxon>
        <taxon>Pezizomycetes</taxon>
        <taxon>Pezizales</taxon>
        <taxon>Pyronemataceae</taxon>
        <taxon>Sphaerosporella</taxon>
    </lineage>
</organism>
<dbReference type="EMBL" id="VXIS01000082">
    <property type="protein sequence ID" value="KAA8906945.1"/>
    <property type="molecule type" value="Genomic_DNA"/>
</dbReference>
<dbReference type="AlphaFoldDB" id="A0A5J5EXM1"/>
<dbReference type="Proteomes" id="UP000326924">
    <property type="component" value="Unassembled WGS sequence"/>
</dbReference>
<comment type="caution">
    <text evidence="1">The sequence shown here is derived from an EMBL/GenBank/DDBJ whole genome shotgun (WGS) entry which is preliminary data.</text>
</comment>
<reference evidence="1 2" key="1">
    <citation type="submission" date="2019-09" db="EMBL/GenBank/DDBJ databases">
        <title>Draft genome of the ectomycorrhizal ascomycete Sphaerosporella brunnea.</title>
        <authorList>
            <consortium name="DOE Joint Genome Institute"/>
            <person name="Benucci G.M."/>
            <person name="Marozzi G."/>
            <person name="Antonielli L."/>
            <person name="Sanchez S."/>
            <person name="Marco P."/>
            <person name="Wang X."/>
            <person name="Falini L.B."/>
            <person name="Barry K."/>
            <person name="Haridas S."/>
            <person name="Lipzen A."/>
            <person name="Labutti K."/>
            <person name="Grigoriev I.V."/>
            <person name="Murat C."/>
            <person name="Martin F."/>
            <person name="Albertini E."/>
            <person name="Donnini D."/>
            <person name="Bonito G."/>
        </authorList>
    </citation>
    <scope>NUCLEOTIDE SEQUENCE [LARGE SCALE GENOMIC DNA]</scope>
    <source>
        <strain evidence="1 2">Sb_GMNB300</strain>
    </source>
</reference>